<protein>
    <recommendedName>
        <fullName evidence="5">Secreted protein</fullName>
    </recommendedName>
</protein>
<accession>A0AAJ0A726</accession>
<feature type="compositionally biased region" description="Polar residues" evidence="1">
    <location>
        <begin position="55"/>
        <end position="64"/>
    </location>
</feature>
<sequence>MMRSFNFWHTLMLHLLWKPASRAQARTTSVTLASHRFLQTTQWITLPRLFSNPRTRLTHGTATRPTLLGMHQPPSTRQRNETS</sequence>
<proteinExistence type="predicted"/>
<dbReference type="EMBL" id="JAHMHR010000085">
    <property type="protein sequence ID" value="KAK1657729.1"/>
    <property type="molecule type" value="Genomic_DNA"/>
</dbReference>
<dbReference type="AlphaFoldDB" id="A0AAJ0A726"/>
<organism evidence="3 4">
    <name type="scientific">Colletotrichum godetiae</name>
    <dbReference type="NCBI Taxonomy" id="1209918"/>
    <lineage>
        <taxon>Eukaryota</taxon>
        <taxon>Fungi</taxon>
        <taxon>Dikarya</taxon>
        <taxon>Ascomycota</taxon>
        <taxon>Pezizomycotina</taxon>
        <taxon>Sordariomycetes</taxon>
        <taxon>Hypocreomycetidae</taxon>
        <taxon>Glomerellales</taxon>
        <taxon>Glomerellaceae</taxon>
        <taxon>Colletotrichum</taxon>
        <taxon>Colletotrichum acutatum species complex</taxon>
    </lineage>
</organism>
<reference evidence="3" key="1">
    <citation type="submission" date="2021-06" db="EMBL/GenBank/DDBJ databases">
        <title>Comparative genomics, transcriptomics and evolutionary studies reveal genomic signatures of adaptation to plant cell wall in hemibiotrophic fungi.</title>
        <authorList>
            <consortium name="DOE Joint Genome Institute"/>
            <person name="Baroncelli R."/>
            <person name="Diaz J.F."/>
            <person name="Benocci T."/>
            <person name="Peng M."/>
            <person name="Battaglia E."/>
            <person name="Haridas S."/>
            <person name="Andreopoulos W."/>
            <person name="Labutti K."/>
            <person name="Pangilinan J."/>
            <person name="Floch G.L."/>
            <person name="Makela M.R."/>
            <person name="Henrissat B."/>
            <person name="Grigoriev I.V."/>
            <person name="Crouch J.A."/>
            <person name="De Vries R.P."/>
            <person name="Sukno S.A."/>
            <person name="Thon M.R."/>
        </authorList>
    </citation>
    <scope>NUCLEOTIDE SEQUENCE</scope>
    <source>
        <strain evidence="3">CBS 193.32</strain>
    </source>
</reference>
<dbReference type="Proteomes" id="UP001224890">
    <property type="component" value="Unassembled WGS sequence"/>
</dbReference>
<dbReference type="GeneID" id="85460934"/>
<feature type="region of interest" description="Disordered" evidence="1">
    <location>
        <begin position="55"/>
        <end position="83"/>
    </location>
</feature>
<keyword evidence="2" id="KW-0732">Signal</keyword>
<feature type="signal peptide" evidence="2">
    <location>
        <begin position="1"/>
        <end position="23"/>
    </location>
</feature>
<evidence type="ECO:0000256" key="1">
    <source>
        <dbReference type="SAM" id="MobiDB-lite"/>
    </source>
</evidence>
<evidence type="ECO:0000256" key="2">
    <source>
        <dbReference type="SAM" id="SignalP"/>
    </source>
</evidence>
<evidence type="ECO:0000313" key="3">
    <source>
        <dbReference type="EMBL" id="KAK1657729.1"/>
    </source>
</evidence>
<name>A0AAJ0A726_9PEZI</name>
<feature type="chain" id="PRO_5042521148" description="Secreted protein" evidence="2">
    <location>
        <begin position="24"/>
        <end position="83"/>
    </location>
</feature>
<gene>
    <name evidence="3" type="ORF">BDP55DRAFT_684526</name>
</gene>
<comment type="caution">
    <text evidence="3">The sequence shown here is derived from an EMBL/GenBank/DDBJ whole genome shotgun (WGS) entry which is preliminary data.</text>
</comment>
<dbReference type="RefSeq" id="XP_060422493.1">
    <property type="nucleotide sequence ID" value="XM_060576408.1"/>
</dbReference>
<keyword evidence="4" id="KW-1185">Reference proteome</keyword>
<evidence type="ECO:0008006" key="5">
    <source>
        <dbReference type="Google" id="ProtNLM"/>
    </source>
</evidence>
<evidence type="ECO:0000313" key="4">
    <source>
        <dbReference type="Proteomes" id="UP001224890"/>
    </source>
</evidence>